<dbReference type="PANTHER" id="PTHR23132">
    <property type="entry name" value="D-ALANINE--D-ALANINE LIGASE"/>
    <property type="match status" value="1"/>
</dbReference>
<dbReference type="PROSITE" id="PS50975">
    <property type="entry name" value="ATP_GRASP"/>
    <property type="match status" value="1"/>
</dbReference>
<keyword evidence="3" id="KW-0547">Nucleotide-binding</keyword>
<dbReference type="SUPFAM" id="SSF56059">
    <property type="entry name" value="Glutathione synthetase ATP-binding domain-like"/>
    <property type="match status" value="1"/>
</dbReference>
<dbReference type="Proteomes" id="UP000178526">
    <property type="component" value="Unassembled WGS sequence"/>
</dbReference>
<comment type="caution">
    <text evidence="5">The sequence shown here is derived from an EMBL/GenBank/DDBJ whole genome shotgun (WGS) entry which is preliminary data.</text>
</comment>
<proteinExistence type="inferred from homology"/>
<dbReference type="InterPro" id="IPR011095">
    <property type="entry name" value="Dala_Dala_lig_C"/>
</dbReference>
<evidence type="ECO:0000259" key="4">
    <source>
        <dbReference type="PROSITE" id="PS50975"/>
    </source>
</evidence>
<sequence length="337" mass="37817">MKVLVLYNYSDNEVVEKKDPSEKFVKECAFAVKEVLEDSKHQIKINPLKDNIQSLKSLIELLSNGDFNIVFNLCEGFGWDSSMEHNVAGIFELLKINFTGSNSVTLASCLNKGRTKEVLTFYGIKTPDFQVLSSPSEEIRGTLKPPFIIKPLMEDASIGIRDDSVIYESSLFKSRISSFFEKYKEPALIEEYIDGREFNVAVLGNSQTEVLPISEIDFSGLPKGMNKVCTYESKWYKESIAYQKTPPVCPAKVDQKLEKKIKSVAAKAYRAMGCRDYARIDMRLSVDGTLYVIEVNPNPDLSTDAGFANIARAAGMSYKELISKILNLALIRYNGQS</sequence>
<reference evidence="5 6" key="1">
    <citation type="journal article" date="2016" name="Nat. Commun.">
        <title>Thousands of microbial genomes shed light on interconnected biogeochemical processes in an aquifer system.</title>
        <authorList>
            <person name="Anantharaman K."/>
            <person name="Brown C.T."/>
            <person name="Hug L.A."/>
            <person name="Sharon I."/>
            <person name="Castelle C.J."/>
            <person name="Probst A.J."/>
            <person name="Thomas B.C."/>
            <person name="Singh A."/>
            <person name="Wilkins M.J."/>
            <person name="Karaoz U."/>
            <person name="Brodie E.L."/>
            <person name="Williams K.H."/>
            <person name="Hubbard S.S."/>
            <person name="Banfield J.F."/>
        </authorList>
    </citation>
    <scope>NUCLEOTIDE SEQUENCE [LARGE SCALE GENOMIC DNA]</scope>
</reference>
<protein>
    <recommendedName>
        <fullName evidence="4">ATP-grasp domain-containing protein</fullName>
    </recommendedName>
</protein>
<accession>A0A1F7RMV7</accession>
<dbReference type="GO" id="GO:0046872">
    <property type="term" value="F:metal ion binding"/>
    <property type="evidence" value="ECO:0007669"/>
    <property type="project" value="InterPro"/>
</dbReference>
<comment type="similarity">
    <text evidence="1">Belongs to the D-alanine--D-alanine ligase family.</text>
</comment>
<gene>
    <name evidence="5" type="ORF">A2042_04845</name>
</gene>
<dbReference type="Pfam" id="PF07478">
    <property type="entry name" value="Dala_Dala_lig_C"/>
    <property type="match status" value="1"/>
</dbReference>
<evidence type="ECO:0000256" key="3">
    <source>
        <dbReference type="PROSITE-ProRule" id="PRU00409"/>
    </source>
</evidence>
<dbReference type="GO" id="GO:0005524">
    <property type="term" value="F:ATP binding"/>
    <property type="evidence" value="ECO:0007669"/>
    <property type="project" value="UniProtKB-UniRule"/>
</dbReference>
<dbReference type="EMBL" id="MGDB01000033">
    <property type="protein sequence ID" value="OGL42660.1"/>
    <property type="molecule type" value="Genomic_DNA"/>
</dbReference>
<evidence type="ECO:0000256" key="2">
    <source>
        <dbReference type="ARBA" id="ARBA00022598"/>
    </source>
</evidence>
<dbReference type="Gene3D" id="3.30.470.20">
    <property type="entry name" value="ATP-grasp fold, B domain"/>
    <property type="match status" value="1"/>
</dbReference>
<organism evidence="5 6">
    <name type="scientific">Candidatus Schekmanbacteria bacterium GWA2_38_11</name>
    <dbReference type="NCBI Taxonomy" id="1817876"/>
    <lineage>
        <taxon>Bacteria</taxon>
        <taxon>Candidatus Schekmaniibacteriota</taxon>
    </lineage>
</organism>
<evidence type="ECO:0000256" key="1">
    <source>
        <dbReference type="ARBA" id="ARBA00010871"/>
    </source>
</evidence>
<keyword evidence="3" id="KW-0067">ATP-binding</keyword>
<dbReference type="InterPro" id="IPR011761">
    <property type="entry name" value="ATP-grasp"/>
</dbReference>
<name>A0A1F7RMV7_9BACT</name>
<dbReference type="AlphaFoldDB" id="A0A1F7RMV7"/>
<evidence type="ECO:0000313" key="5">
    <source>
        <dbReference type="EMBL" id="OGL42660.1"/>
    </source>
</evidence>
<dbReference type="InterPro" id="IPR013815">
    <property type="entry name" value="ATP_grasp_subdomain_1"/>
</dbReference>
<evidence type="ECO:0000313" key="6">
    <source>
        <dbReference type="Proteomes" id="UP000178526"/>
    </source>
</evidence>
<dbReference type="Gene3D" id="3.30.1490.20">
    <property type="entry name" value="ATP-grasp fold, A domain"/>
    <property type="match status" value="1"/>
</dbReference>
<keyword evidence="2" id="KW-0436">Ligase</keyword>
<dbReference type="GO" id="GO:0008716">
    <property type="term" value="F:D-alanine-D-alanine ligase activity"/>
    <property type="evidence" value="ECO:0007669"/>
    <property type="project" value="InterPro"/>
</dbReference>
<dbReference type="PANTHER" id="PTHR23132:SF23">
    <property type="entry name" value="D-ALANINE--D-ALANINE LIGASE B"/>
    <property type="match status" value="1"/>
</dbReference>
<feature type="domain" description="ATP-grasp" evidence="4">
    <location>
        <begin position="116"/>
        <end position="327"/>
    </location>
</feature>